<gene>
    <name evidence="1" type="ORF">CEXT_802221</name>
</gene>
<organism evidence="1 2">
    <name type="scientific">Caerostris extrusa</name>
    <name type="common">Bark spider</name>
    <name type="synonym">Caerostris bankana</name>
    <dbReference type="NCBI Taxonomy" id="172846"/>
    <lineage>
        <taxon>Eukaryota</taxon>
        <taxon>Metazoa</taxon>
        <taxon>Ecdysozoa</taxon>
        <taxon>Arthropoda</taxon>
        <taxon>Chelicerata</taxon>
        <taxon>Arachnida</taxon>
        <taxon>Araneae</taxon>
        <taxon>Araneomorphae</taxon>
        <taxon>Entelegynae</taxon>
        <taxon>Araneoidea</taxon>
        <taxon>Araneidae</taxon>
        <taxon>Caerostris</taxon>
    </lineage>
</organism>
<dbReference type="AlphaFoldDB" id="A0AAV4NU78"/>
<sequence length="119" mass="13703">MSFSRRLQRILNKRRKPKWNALIQACPSSSGIRFKRKGAQNESGRIVTRTKKKPLMVEDRSSRLFPLSPQRLLHPLSLNRMMWGGDGGWQSAPVIVTCHFNSSFCFCRKSPDSGRMRLV</sequence>
<reference evidence="1 2" key="1">
    <citation type="submission" date="2021-06" db="EMBL/GenBank/DDBJ databases">
        <title>Caerostris extrusa draft genome.</title>
        <authorList>
            <person name="Kono N."/>
            <person name="Arakawa K."/>
        </authorList>
    </citation>
    <scope>NUCLEOTIDE SEQUENCE [LARGE SCALE GENOMIC DNA]</scope>
</reference>
<comment type="caution">
    <text evidence="1">The sequence shown here is derived from an EMBL/GenBank/DDBJ whole genome shotgun (WGS) entry which is preliminary data.</text>
</comment>
<evidence type="ECO:0000313" key="2">
    <source>
        <dbReference type="Proteomes" id="UP001054945"/>
    </source>
</evidence>
<accession>A0AAV4NU78</accession>
<dbReference type="EMBL" id="BPLR01003769">
    <property type="protein sequence ID" value="GIX88427.1"/>
    <property type="molecule type" value="Genomic_DNA"/>
</dbReference>
<keyword evidence="2" id="KW-1185">Reference proteome</keyword>
<evidence type="ECO:0000313" key="1">
    <source>
        <dbReference type="EMBL" id="GIX88427.1"/>
    </source>
</evidence>
<dbReference type="Proteomes" id="UP001054945">
    <property type="component" value="Unassembled WGS sequence"/>
</dbReference>
<proteinExistence type="predicted"/>
<protein>
    <submittedName>
        <fullName evidence="1">Uncharacterized protein</fullName>
    </submittedName>
</protein>
<name>A0AAV4NU78_CAEEX</name>